<dbReference type="AlphaFoldDB" id="A0A1M6Y874"/>
<dbReference type="PANTHER" id="PTHR30482">
    <property type="entry name" value="HIGH-AFFINITY BRANCHED-CHAIN AMINO ACID TRANSPORT SYSTEM PERMEASE"/>
    <property type="match status" value="1"/>
</dbReference>
<feature type="transmembrane region" description="Helical" evidence="6">
    <location>
        <begin position="29"/>
        <end position="47"/>
    </location>
</feature>
<comment type="subcellular location">
    <subcellularLocation>
        <location evidence="1">Cell membrane</location>
        <topology evidence="1">Multi-pass membrane protein</topology>
    </subcellularLocation>
</comment>
<accession>A0A1M6Y874</accession>
<feature type="transmembrane region" description="Helical" evidence="6">
    <location>
        <begin position="307"/>
        <end position="325"/>
    </location>
</feature>
<evidence type="ECO:0000256" key="5">
    <source>
        <dbReference type="ARBA" id="ARBA00023136"/>
    </source>
</evidence>
<dbReference type="GO" id="GO:0015658">
    <property type="term" value="F:branched-chain amino acid transmembrane transporter activity"/>
    <property type="evidence" value="ECO:0007669"/>
    <property type="project" value="InterPro"/>
</dbReference>
<dbReference type="PANTHER" id="PTHR30482:SF17">
    <property type="entry name" value="ABC TRANSPORTER ATP-BINDING PROTEIN"/>
    <property type="match status" value="1"/>
</dbReference>
<protein>
    <submittedName>
        <fullName evidence="7">Branched-chain amino acid transport system permease protein</fullName>
    </submittedName>
</protein>
<evidence type="ECO:0000313" key="8">
    <source>
        <dbReference type="Proteomes" id="UP000183208"/>
    </source>
</evidence>
<evidence type="ECO:0000256" key="1">
    <source>
        <dbReference type="ARBA" id="ARBA00004651"/>
    </source>
</evidence>
<keyword evidence="2" id="KW-1003">Cell membrane</keyword>
<dbReference type="InterPro" id="IPR043428">
    <property type="entry name" value="LivM-like"/>
</dbReference>
<evidence type="ECO:0000256" key="2">
    <source>
        <dbReference type="ARBA" id="ARBA00022475"/>
    </source>
</evidence>
<feature type="transmembrane region" description="Helical" evidence="6">
    <location>
        <begin position="54"/>
        <end position="75"/>
    </location>
</feature>
<dbReference type="OrthoDB" id="9804361at2"/>
<dbReference type="Pfam" id="PF02653">
    <property type="entry name" value="BPD_transp_2"/>
    <property type="match status" value="1"/>
</dbReference>
<evidence type="ECO:0000256" key="3">
    <source>
        <dbReference type="ARBA" id="ARBA00022692"/>
    </source>
</evidence>
<proteinExistence type="predicted"/>
<keyword evidence="3 6" id="KW-0812">Transmembrane</keyword>
<name>A0A1M6Y874_9BRAD</name>
<organism evidence="7 8">
    <name type="scientific">Bradyrhizobium lablabi</name>
    <dbReference type="NCBI Taxonomy" id="722472"/>
    <lineage>
        <taxon>Bacteria</taxon>
        <taxon>Pseudomonadati</taxon>
        <taxon>Pseudomonadota</taxon>
        <taxon>Alphaproteobacteria</taxon>
        <taxon>Hyphomicrobiales</taxon>
        <taxon>Nitrobacteraceae</taxon>
        <taxon>Bradyrhizobium</taxon>
    </lineage>
</organism>
<dbReference type="GO" id="GO:0005886">
    <property type="term" value="C:plasma membrane"/>
    <property type="evidence" value="ECO:0007669"/>
    <property type="project" value="UniProtKB-SubCell"/>
</dbReference>
<dbReference type="EMBL" id="FNTI01000001">
    <property type="protein sequence ID" value="SED08188.1"/>
    <property type="molecule type" value="Genomic_DNA"/>
</dbReference>
<keyword evidence="4 6" id="KW-1133">Transmembrane helix</keyword>
<reference evidence="7 8" key="1">
    <citation type="submission" date="2016-10" db="EMBL/GenBank/DDBJ databases">
        <authorList>
            <person name="de Groot N.N."/>
        </authorList>
    </citation>
    <scope>NUCLEOTIDE SEQUENCE [LARGE SCALE GENOMIC DNA]</scope>
    <source>
        <strain evidence="7 8">GAS522</strain>
    </source>
</reference>
<dbReference type="InterPro" id="IPR001851">
    <property type="entry name" value="ABC_transp_permease"/>
</dbReference>
<keyword evidence="5 6" id="KW-0472">Membrane</keyword>
<dbReference type="Proteomes" id="UP000183208">
    <property type="component" value="Unassembled WGS sequence"/>
</dbReference>
<evidence type="ECO:0000256" key="4">
    <source>
        <dbReference type="ARBA" id="ARBA00022989"/>
    </source>
</evidence>
<feature type="transmembrane region" description="Helical" evidence="6">
    <location>
        <begin position="136"/>
        <end position="155"/>
    </location>
</feature>
<dbReference type="RefSeq" id="WP_091976613.1">
    <property type="nucleotide sequence ID" value="NZ_FNTI01000001.1"/>
</dbReference>
<feature type="transmembrane region" description="Helical" evidence="6">
    <location>
        <begin position="162"/>
        <end position="178"/>
    </location>
</feature>
<evidence type="ECO:0000256" key="6">
    <source>
        <dbReference type="SAM" id="Phobius"/>
    </source>
</evidence>
<feature type="transmembrane region" description="Helical" evidence="6">
    <location>
        <begin position="235"/>
        <end position="258"/>
    </location>
</feature>
<sequence>MSESSSVETIVVPAVSSIARPVAPSKSPFRLPLIVLGAVALAALFGFQVSNVFIVTLAGYTCAFALFALSINIMLGGLGEVPLGQCIFFGIGSYGVGIGMVKHGLSFETAVAIAMLVSMAAAAIIGWLTLRLTGAYFSIVSWGLSGVAMVAAMNLTQFTDGPLGIFGFPPIMLGPILLAEPRNYFFATFSILVIVLLVLLAVKNSKFGGAIESIRQNRHLAQSVGVNVFRERLKAFVLSAPIAALGGALCVPYTQIVTPEVFSVTNTVDALLMVLIGGTGVLVGPLIGAVIFSIIPYYLNLDPNVRILIFSSAIVLIMMFAPGGLHQIATRLFNRVTGGRRASDS</sequence>
<evidence type="ECO:0000313" key="7">
    <source>
        <dbReference type="EMBL" id="SED08188.1"/>
    </source>
</evidence>
<feature type="transmembrane region" description="Helical" evidence="6">
    <location>
        <begin position="270"/>
        <end position="295"/>
    </location>
</feature>
<feature type="transmembrane region" description="Helical" evidence="6">
    <location>
        <begin position="110"/>
        <end position="130"/>
    </location>
</feature>
<feature type="transmembrane region" description="Helical" evidence="6">
    <location>
        <begin position="81"/>
        <end position="101"/>
    </location>
</feature>
<dbReference type="CDD" id="cd06581">
    <property type="entry name" value="TM_PBP1_LivM_like"/>
    <property type="match status" value="1"/>
</dbReference>
<gene>
    <name evidence="7" type="ORF">SAMN05444171_3072</name>
</gene>
<feature type="transmembrane region" description="Helical" evidence="6">
    <location>
        <begin position="184"/>
        <end position="202"/>
    </location>
</feature>